<name>A0A3B6HZK4_WHEAT</name>
<dbReference type="Gramene" id="TraesCAD_scaffold_048484_01G000100.1">
    <property type="protein sequence ID" value="TraesCAD_scaffold_048484_01G000100.1"/>
    <property type="gene ID" value="TraesCAD_scaffold_048484_01G000100"/>
</dbReference>
<reference evidence="2" key="2">
    <citation type="submission" date="2018-10" db="UniProtKB">
        <authorList>
            <consortium name="EnsemblPlants"/>
        </authorList>
    </citation>
    <scope>IDENTIFICATION</scope>
</reference>
<proteinExistence type="predicted"/>
<dbReference type="Proteomes" id="UP000019116">
    <property type="component" value="Chromosome 4A"/>
</dbReference>
<organism evidence="2">
    <name type="scientific">Triticum aestivum</name>
    <name type="common">Wheat</name>
    <dbReference type="NCBI Taxonomy" id="4565"/>
    <lineage>
        <taxon>Eukaryota</taxon>
        <taxon>Viridiplantae</taxon>
        <taxon>Streptophyta</taxon>
        <taxon>Embryophyta</taxon>
        <taxon>Tracheophyta</taxon>
        <taxon>Spermatophyta</taxon>
        <taxon>Magnoliopsida</taxon>
        <taxon>Liliopsida</taxon>
        <taxon>Poales</taxon>
        <taxon>Poaceae</taxon>
        <taxon>BOP clade</taxon>
        <taxon>Pooideae</taxon>
        <taxon>Triticodae</taxon>
        <taxon>Triticeae</taxon>
        <taxon>Triticinae</taxon>
        <taxon>Triticum</taxon>
    </lineage>
</organism>
<accession>A0A3B6HZK4</accession>
<keyword evidence="3" id="KW-1185">Reference proteome</keyword>
<dbReference type="Gramene" id="TraesNOR4A03G02188460.1">
    <property type="protein sequence ID" value="TraesNOR4A03G02188460.1"/>
    <property type="gene ID" value="TraesNOR4A03G02188460"/>
</dbReference>
<feature type="chain" id="PRO_5043175182" evidence="1">
    <location>
        <begin position="24"/>
        <end position="90"/>
    </location>
</feature>
<dbReference type="Gramene" id="TraesRN4A0100902400.1">
    <property type="protein sequence ID" value="TraesRN4A0100902400.1"/>
    <property type="gene ID" value="TraesRN4A0100902400"/>
</dbReference>
<dbReference type="Gramene" id="TraesCS4A02G354000.1">
    <property type="protein sequence ID" value="TraesCS4A02G354000.1"/>
    <property type="gene ID" value="TraesCS4A02G354000"/>
</dbReference>
<dbReference type="Gramene" id="TraesROB_scaffold_057905_01G000200.1">
    <property type="protein sequence ID" value="TraesROB_scaffold_057905_01G000200.1"/>
    <property type="gene ID" value="TraesROB_scaffold_057905_01G000200"/>
</dbReference>
<dbReference type="Gramene" id="TraesCLE_scaffold_061481_01G000100.1">
    <property type="protein sequence ID" value="TraesCLE_scaffold_061481_01G000100.1"/>
    <property type="gene ID" value="TraesCLE_scaffold_061481_01G000100"/>
</dbReference>
<dbReference type="Gramene" id="TraesMAC4A03G02164780.1">
    <property type="protein sequence ID" value="TraesMAC4A03G02164780.1"/>
    <property type="gene ID" value="TraesMAC4A03G02164780"/>
</dbReference>
<dbReference type="Gramene" id="TraesPARA_EIv1.0_1221970.1">
    <property type="protein sequence ID" value="TraesPARA_EIv1.0_1221970.1.CDS"/>
    <property type="gene ID" value="TraesPARA_EIv1.0_1221970"/>
</dbReference>
<dbReference type="Gramene" id="TraesSYM4A03G02193560.1">
    <property type="protein sequence ID" value="TraesSYM4A03G02193560.1"/>
    <property type="gene ID" value="TraesSYM4A03G02193560"/>
</dbReference>
<evidence type="ECO:0000313" key="2">
    <source>
        <dbReference type="EnsemblPlants" id="TraesCS4A02G354000.1"/>
    </source>
</evidence>
<dbReference type="Gramene" id="TraesJUL4A03G02186230.1">
    <property type="protein sequence ID" value="TraesJUL4A03G02186230.1"/>
    <property type="gene ID" value="TraesJUL4A03G02186230"/>
</dbReference>
<sequence length="90" mass="9869">MASKALAALVLLVLLAGGELGRAELAKNVNAMDGASATTTHRHARIGNGFDLLIIQFHALRIGKELLVALILFVWYDIIYQEKVRKNPFP</sequence>
<reference evidence="2" key="1">
    <citation type="submission" date="2018-08" db="EMBL/GenBank/DDBJ databases">
        <authorList>
            <person name="Rossello M."/>
        </authorList>
    </citation>
    <scope>NUCLEOTIDE SEQUENCE [LARGE SCALE GENOMIC DNA]</scope>
    <source>
        <strain evidence="2">cv. Chinese Spring</strain>
    </source>
</reference>
<dbReference type="Gramene" id="TraesWEE_scaffold_023501_01G000200.1">
    <property type="protein sequence ID" value="TraesWEE_scaffold_023501_01G000200.1"/>
    <property type="gene ID" value="TraesWEE_scaffold_023501_01G000200"/>
</dbReference>
<evidence type="ECO:0000313" key="3">
    <source>
        <dbReference type="Proteomes" id="UP000019116"/>
    </source>
</evidence>
<feature type="signal peptide" evidence="1">
    <location>
        <begin position="1"/>
        <end position="23"/>
    </location>
</feature>
<dbReference type="Gramene" id="TraesLAC4A03G02115840.1">
    <property type="protein sequence ID" value="TraesLAC4A03G02115840.1"/>
    <property type="gene ID" value="TraesLAC4A03G02115840"/>
</dbReference>
<dbReference type="Gramene" id="TraesJAG4A03G02167430.1">
    <property type="protein sequence ID" value="TraesJAG4A03G02167430.1"/>
    <property type="gene ID" value="TraesJAG4A03G02167430"/>
</dbReference>
<dbReference type="Gramene" id="TraesCS4A03G0875100.1">
    <property type="protein sequence ID" value="TraesCS4A03G0875100.1.CDS"/>
    <property type="gene ID" value="TraesCS4A03G0875100"/>
</dbReference>
<protein>
    <submittedName>
        <fullName evidence="2">Uncharacterized protein</fullName>
    </submittedName>
</protein>
<dbReference type="Gramene" id="TraesARI4A03G02204390.1">
    <property type="protein sequence ID" value="TraesARI4A03G02204390.1"/>
    <property type="gene ID" value="TraesARI4A03G02204390"/>
</dbReference>
<dbReference type="SMR" id="A0A3B6HZK4"/>
<keyword evidence="1" id="KW-0732">Signal</keyword>
<evidence type="ECO:0000256" key="1">
    <source>
        <dbReference type="SAM" id="SignalP"/>
    </source>
</evidence>
<dbReference type="EnsemblPlants" id="TraesCS4A02G354000.1">
    <property type="protein sequence ID" value="TraesCS4A02G354000.1"/>
    <property type="gene ID" value="TraesCS4A02G354000"/>
</dbReference>
<dbReference type="AlphaFoldDB" id="A0A3B6HZK4"/>